<dbReference type="SUPFAM" id="SSF47113">
    <property type="entry name" value="Histone-fold"/>
    <property type="match status" value="1"/>
</dbReference>
<evidence type="ECO:0000256" key="1">
    <source>
        <dbReference type="ARBA" id="ARBA00004123"/>
    </source>
</evidence>
<keyword evidence="5" id="KW-0539">Nucleus</keyword>
<dbReference type="Gene3D" id="1.10.20.10">
    <property type="entry name" value="Histone, subunit A"/>
    <property type="match status" value="1"/>
</dbReference>
<name>A0A814CV81_ADIRI</name>
<dbReference type="InterPro" id="IPR051431">
    <property type="entry name" value="TFIID_subunit_9"/>
</dbReference>
<evidence type="ECO:0000256" key="2">
    <source>
        <dbReference type="ARBA" id="ARBA00007646"/>
    </source>
</evidence>
<dbReference type="GO" id="GO:0046982">
    <property type="term" value="F:protein heterodimerization activity"/>
    <property type="evidence" value="ECO:0007669"/>
    <property type="project" value="InterPro"/>
</dbReference>
<feature type="compositionally biased region" description="Polar residues" evidence="6">
    <location>
        <begin position="176"/>
        <end position="191"/>
    </location>
</feature>
<comment type="similarity">
    <text evidence="2">Belongs to the TAF9 family.</text>
</comment>
<dbReference type="EMBL" id="CAJNOJ010000046">
    <property type="protein sequence ID" value="CAF0948472.1"/>
    <property type="molecule type" value="Genomic_DNA"/>
</dbReference>
<evidence type="ECO:0000256" key="6">
    <source>
        <dbReference type="SAM" id="MobiDB-lite"/>
    </source>
</evidence>
<comment type="subcellular location">
    <subcellularLocation>
        <location evidence="1">Nucleus</location>
    </subcellularLocation>
</comment>
<evidence type="ECO:0000256" key="5">
    <source>
        <dbReference type="ARBA" id="ARBA00023242"/>
    </source>
</evidence>
<comment type="caution">
    <text evidence="7">The sequence shown here is derived from an EMBL/GenBank/DDBJ whole genome shotgun (WGS) entry which is preliminary data.</text>
</comment>
<dbReference type="GO" id="GO:0005669">
    <property type="term" value="C:transcription factor TFIID complex"/>
    <property type="evidence" value="ECO:0007669"/>
    <property type="project" value="TreeGrafter"/>
</dbReference>
<dbReference type="Proteomes" id="UP000663852">
    <property type="component" value="Unassembled WGS sequence"/>
</dbReference>
<dbReference type="AlphaFoldDB" id="A0A814CV81"/>
<keyword evidence="3" id="KW-0805">Transcription regulation</keyword>
<dbReference type="OrthoDB" id="341924at2759"/>
<dbReference type="Pfam" id="PF02291">
    <property type="entry name" value="TFIID-31kDa"/>
    <property type="match status" value="1"/>
</dbReference>
<keyword evidence="4" id="KW-0804">Transcription</keyword>
<protein>
    <submittedName>
        <fullName evidence="7">Uncharacterized protein</fullName>
    </submittedName>
</protein>
<dbReference type="PANTHER" id="PTHR48068:SF4">
    <property type="entry name" value="TATA-BOX BINDING PROTEIN ASSOCIATED FACTOR 9"/>
    <property type="match status" value="1"/>
</dbReference>
<evidence type="ECO:0000256" key="4">
    <source>
        <dbReference type="ARBA" id="ARBA00023163"/>
    </source>
</evidence>
<dbReference type="InterPro" id="IPR009072">
    <property type="entry name" value="Histone-fold"/>
</dbReference>
<dbReference type="PANTHER" id="PTHR48068">
    <property type="entry name" value="TAF9 RNA POLYMERASE II, TATA BOX-BINDING PROTEIN (TBP)-ASSOCIATED FACTOR"/>
    <property type="match status" value="1"/>
</dbReference>
<dbReference type="GO" id="GO:0000124">
    <property type="term" value="C:SAGA complex"/>
    <property type="evidence" value="ECO:0007669"/>
    <property type="project" value="TreeGrafter"/>
</dbReference>
<dbReference type="CDD" id="cd07979">
    <property type="entry name" value="HFD_TAF9"/>
    <property type="match status" value="1"/>
</dbReference>
<organism evidence="7 8">
    <name type="scientific">Adineta ricciae</name>
    <name type="common">Rotifer</name>
    <dbReference type="NCBI Taxonomy" id="249248"/>
    <lineage>
        <taxon>Eukaryota</taxon>
        <taxon>Metazoa</taxon>
        <taxon>Spiralia</taxon>
        <taxon>Gnathifera</taxon>
        <taxon>Rotifera</taxon>
        <taxon>Eurotatoria</taxon>
        <taxon>Bdelloidea</taxon>
        <taxon>Adinetida</taxon>
        <taxon>Adinetidae</taxon>
        <taxon>Adineta</taxon>
    </lineage>
</organism>
<dbReference type="GO" id="GO:0003713">
    <property type="term" value="F:transcription coactivator activity"/>
    <property type="evidence" value="ECO:0007669"/>
    <property type="project" value="TreeGrafter"/>
</dbReference>
<accession>A0A814CV81</accession>
<reference evidence="7" key="1">
    <citation type="submission" date="2021-02" db="EMBL/GenBank/DDBJ databases">
        <authorList>
            <person name="Nowell W R."/>
        </authorList>
    </citation>
    <scope>NUCLEOTIDE SEQUENCE</scope>
</reference>
<dbReference type="InterPro" id="IPR003162">
    <property type="entry name" value="TFIID-31"/>
</dbReference>
<evidence type="ECO:0000313" key="7">
    <source>
        <dbReference type="EMBL" id="CAF0948472.1"/>
    </source>
</evidence>
<evidence type="ECO:0000313" key="8">
    <source>
        <dbReference type="Proteomes" id="UP000663852"/>
    </source>
</evidence>
<sequence>MMFYVRKSDRVIFEKKNEPVGDTKVKSYILTRKSRFSPKYKMSNPTSSEEQNRLPKDGIVVQTMLQEMGITNYEPKLIPMVLDFMHQYTTDVLEEAKLFSIHAGRKQVELEDIKLACQNWAEGHSTMPSKDTLTELAKGKNRTPLPTIRNFSGPRLPADRFCLLAPNYKLKDTSNEHSGNQSNQQYTTSNAPTSTRFITDHFNPLTGTITTTTASGKNELVITIHVPTNHHRSVLPRTKQLLILTCSSII</sequence>
<feature type="region of interest" description="Disordered" evidence="6">
    <location>
        <begin position="172"/>
        <end position="191"/>
    </location>
</feature>
<dbReference type="GO" id="GO:0016251">
    <property type="term" value="F:RNA polymerase II general transcription initiation factor activity"/>
    <property type="evidence" value="ECO:0007669"/>
    <property type="project" value="TreeGrafter"/>
</dbReference>
<gene>
    <name evidence="7" type="ORF">EDS130_LOCUS12201</name>
</gene>
<evidence type="ECO:0000256" key="3">
    <source>
        <dbReference type="ARBA" id="ARBA00023015"/>
    </source>
</evidence>
<dbReference type="GO" id="GO:0051123">
    <property type="term" value="P:RNA polymerase II preinitiation complex assembly"/>
    <property type="evidence" value="ECO:0007669"/>
    <property type="project" value="TreeGrafter"/>
</dbReference>
<proteinExistence type="inferred from homology"/>